<comment type="caution">
    <text evidence="4">The sequence shown here is derived from an EMBL/GenBank/DDBJ whole genome shotgun (WGS) entry which is preliminary data.</text>
</comment>
<dbReference type="EMBL" id="PVZC01000001">
    <property type="protein sequence ID" value="PRY02665.1"/>
    <property type="molecule type" value="Genomic_DNA"/>
</dbReference>
<feature type="region of interest" description="Disordered" evidence="1">
    <location>
        <begin position="32"/>
        <end position="58"/>
    </location>
</feature>
<accession>A0A2T0QFI2</accession>
<protein>
    <submittedName>
        <fullName evidence="4">Peptide/nickel transport system substrate-binding protein</fullName>
    </submittedName>
</protein>
<dbReference type="SUPFAM" id="SSF53850">
    <property type="entry name" value="Periplasmic binding protein-like II"/>
    <property type="match status" value="1"/>
</dbReference>
<proteinExistence type="predicted"/>
<feature type="chain" id="PRO_5038486123" evidence="2">
    <location>
        <begin position="21"/>
        <end position="580"/>
    </location>
</feature>
<evidence type="ECO:0000313" key="4">
    <source>
        <dbReference type="EMBL" id="PRY02665.1"/>
    </source>
</evidence>
<gene>
    <name evidence="4" type="ORF">CLV72_1011268</name>
</gene>
<dbReference type="InterPro" id="IPR039424">
    <property type="entry name" value="SBP_5"/>
</dbReference>
<dbReference type="GO" id="GO:1904680">
    <property type="term" value="F:peptide transmembrane transporter activity"/>
    <property type="evidence" value="ECO:0007669"/>
    <property type="project" value="TreeGrafter"/>
</dbReference>
<dbReference type="Proteomes" id="UP000237846">
    <property type="component" value="Unassembled WGS sequence"/>
</dbReference>
<keyword evidence="5" id="KW-1185">Reference proteome</keyword>
<sequence>MCTVDIGRAGLTRLRWLACAAVLALTASCAASTGEPEPGQAADLPASDTNPVPRDELAPGGELLWALSMLPSQWNPHHIDGNTQQVETVMGALMPSAYRTDELGNAEPDPDYVLAADLDLDQGQTLTLTLNPQARWSDGSPITWRDYAGQAEALSGEDGDYRIAGSTGYDRIASVERGVDDFQAVVTFREPYAEYAQLFSPLLPLAYTEDPDAFNTGYAEDIPVTAGPFEPAGTDPGVQSLTVRRDPDWWGEPALLNSIVFRAVPTDAQVAGLANGELDVVQLPAGPSAYRQALALDEVTVRRAIAPDIRHVTLNGGGPILSDQRVRHAVFAAIDRTVLAESALEGLDWPVAVQQNRFLLPSQPGYQDTSNGLGDYDTARAERLLEEAGWELPPGADQRSDGASATRVRDGEELVLRMPLPQGFGTARAEGELIRYMLAQVGIEVDLEEVPGETLFSDYVIPGNFDLVAFSNVGSAFPISESRAQWMDAVPGDDGEPQWRNNVGRIGSAEIDAALAAAVAETDQERAREQLNTADRLLWEAGHTLPLYQRPEFVAVPSALANLGAEGLLSIDYADIGFMR</sequence>
<evidence type="ECO:0000313" key="5">
    <source>
        <dbReference type="Proteomes" id="UP000237846"/>
    </source>
</evidence>
<reference evidence="4 5" key="1">
    <citation type="submission" date="2018-03" db="EMBL/GenBank/DDBJ databases">
        <title>Genomic Encyclopedia of Archaeal and Bacterial Type Strains, Phase II (KMG-II): from individual species to whole genera.</title>
        <authorList>
            <person name="Goeker M."/>
        </authorList>
    </citation>
    <scope>NUCLEOTIDE SEQUENCE [LARGE SCALE GENOMIC DNA]</scope>
    <source>
        <strain evidence="4 5">DSM 45601</strain>
    </source>
</reference>
<evidence type="ECO:0000256" key="2">
    <source>
        <dbReference type="SAM" id="SignalP"/>
    </source>
</evidence>
<dbReference type="GO" id="GO:0015833">
    <property type="term" value="P:peptide transport"/>
    <property type="evidence" value="ECO:0007669"/>
    <property type="project" value="TreeGrafter"/>
</dbReference>
<evidence type="ECO:0000259" key="3">
    <source>
        <dbReference type="Pfam" id="PF00496"/>
    </source>
</evidence>
<dbReference type="Gene3D" id="3.40.190.10">
    <property type="entry name" value="Periplasmic binding protein-like II"/>
    <property type="match status" value="1"/>
</dbReference>
<feature type="signal peptide" evidence="2">
    <location>
        <begin position="1"/>
        <end position="20"/>
    </location>
</feature>
<dbReference type="Pfam" id="PF00496">
    <property type="entry name" value="SBP_bac_5"/>
    <property type="match status" value="1"/>
</dbReference>
<dbReference type="InterPro" id="IPR000914">
    <property type="entry name" value="SBP_5_dom"/>
</dbReference>
<dbReference type="Gene3D" id="3.10.105.10">
    <property type="entry name" value="Dipeptide-binding Protein, Domain 3"/>
    <property type="match status" value="1"/>
</dbReference>
<dbReference type="OrthoDB" id="7888869at2"/>
<dbReference type="CDD" id="cd08501">
    <property type="entry name" value="PBP2_Lpqw"/>
    <property type="match status" value="1"/>
</dbReference>
<feature type="domain" description="Solute-binding protein family 5" evidence="3">
    <location>
        <begin position="120"/>
        <end position="482"/>
    </location>
</feature>
<organism evidence="4 5">
    <name type="scientific">Allonocardiopsis opalescens</name>
    <dbReference type="NCBI Taxonomy" id="1144618"/>
    <lineage>
        <taxon>Bacteria</taxon>
        <taxon>Bacillati</taxon>
        <taxon>Actinomycetota</taxon>
        <taxon>Actinomycetes</taxon>
        <taxon>Streptosporangiales</taxon>
        <taxon>Allonocardiopsis</taxon>
    </lineage>
</organism>
<dbReference type="PANTHER" id="PTHR30290">
    <property type="entry name" value="PERIPLASMIC BINDING COMPONENT OF ABC TRANSPORTER"/>
    <property type="match status" value="1"/>
</dbReference>
<dbReference type="AlphaFoldDB" id="A0A2T0QFI2"/>
<dbReference type="Gene3D" id="3.90.76.10">
    <property type="entry name" value="Dipeptide-binding Protein, Domain 1"/>
    <property type="match status" value="1"/>
</dbReference>
<evidence type="ECO:0000256" key="1">
    <source>
        <dbReference type="SAM" id="MobiDB-lite"/>
    </source>
</evidence>
<keyword evidence="2" id="KW-0732">Signal</keyword>
<dbReference type="PANTHER" id="PTHR30290:SF65">
    <property type="entry name" value="MONOACYL PHOSPHATIDYLINOSITOL TETRAMANNOSIDE-BINDING PROTEIN LPQW-RELATED"/>
    <property type="match status" value="1"/>
</dbReference>
<name>A0A2T0QFI2_9ACTN</name>